<proteinExistence type="predicted"/>
<accession>A0A8T0ER79</accession>
<evidence type="ECO:0000313" key="2">
    <source>
        <dbReference type="Proteomes" id="UP000807504"/>
    </source>
</evidence>
<evidence type="ECO:0000313" key="1">
    <source>
        <dbReference type="EMBL" id="KAF8777774.1"/>
    </source>
</evidence>
<comment type="caution">
    <text evidence="1">The sequence shown here is derived from an EMBL/GenBank/DDBJ whole genome shotgun (WGS) entry which is preliminary data.</text>
</comment>
<reference evidence="1" key="2">
    <citation type="submission" date="2020-06" db="EMBL/GenBank/DDBJ databases">
        <authorList>
            <person name="Sheffer M."/>
        </authorList>
    </citation>
    <scope>NUCLEOTIDE SEQUENCE</scope>
</reference>
<organism evidence="1 2">
    <name type="scientific">Argiope bruennichi</name>
    <name type="common">Wasp spider</name>
    <name type="synonym">Aranea bruennichi</name>
    <dbReference type="NCBI Taxonomy" id="94029"/>
    <lineage>
        <taxon>Eukaryota</taxon>
        <taxon>Metazoa</taxon>
        <taxon>Ecdysozoa</taxon>
        <taxon>Arthropoda</taxon>
        <taxon>Chelicerata</taxon>
        <taxon>Arachnida</taxon>
        <taxon>Araneae</taxon>
        <taxon>Araneomorphae</taxon>
        <taxon>Entelegynae</taxon>
        <taxon>Araneoidea</taxon>
        <taxon>Araneidae</taxon>
        <taxon>Argiope</taxon>
    </lineage>
</organism>
<gene>
    <name evidence="1" type="ORF">HNY73_014582</name>
</gene>
<dbReference type="EMBL" id="JABXBU010002072">
    <property type="protein sequence ID" value="KAF8777774.1"/>
    <property type="molecule type" value="Genomic_DNA"/>
</dbReference>
<name>A0A8T0ER79_ARGBR</name>
<sequence>MNRRAICCIWEDAPKEDNNTTKFLNYCCTKYDYGNGVKKQFSKNQNSESINRRSIKDLFPQDCSELMEDLDEARAVEKIEIIRQLFIQEYSRFQDITKKNELIFPWFFQAYQLFECAPTSKEDRTFSPATAIPSHSLGLIVNATNSSIACPSTSAVDLASDFRPINILTLPVINASITVSFPQSIPIVQTFPWTSLLPKWKLPSLSQDLKQPTNPSVISLSVENVYDSGISPKNMKSQYQHPVKYPIYILPCASLSQFGGDSKISCPQNDSKNEIPIYQASISRPHMSDSSSLSVNHGNLTRNYKIHYGSGTSADSFLKNINQAKNDFKLSH</sequence>
<protein>
    <submittedName>
        <fullName evidence="1">Uncharacterized protein</fullName>
    </submittedName>
</protein>
<keyword evidence="2" id="KW-1185">Reference proteome</keyword>
<reference evidence="1" key="1">
    <citation type="journal article" date="2020" name="bioRxiv">
        <title>Chromosome-level reference genome of the European wasp spider Argiope bruennichi: a resource for studies on range expansion and evolutionary adaptation.</title>
        <authorList>
            <person name="Sheffer M.M."/>
            <person name="Hoppe A."/>
            <person name="Krehenwinkel H."/>
            <person name="Uhl G."/>
            <person name="Kuss A.W."/>
            <person name="Jensen L."/>
            <person name="Jensen C."/>
            <person name="Gillespie R.G."/>
            <person name="Hoff K.J."/>
            <person name="Prost S."/>
        </authorList>
    </citation>
    <scope>NUCLEOTIDE SEQUENCE</scope>
</reference>
<dbReference type="AlphaFoldDB" id="A0A8T0ER79"/>
<dbReference type="Proteomes" id="UP000807504">
    <property type="component" value="Unassembled WGS sequence"/>
</dbReference>